<proteinExistence type="predicted"/>
<reference evidence="3" key="1">
    <citation type="submission" date="2017-02" db="UniProtKB">
        <authorList>
            <consortium name="WormBaseParasite"/>
        </authorList>
    </citation>
    <scope>IDENTIFICATION</scope>
</reference>
<evidence type="ECO:0000313" key="2">
    <source>
        <dbReference type="Proteomes" id="UP000036681"/>
    </source>
</evidence>
<name>A0A0M3HFC6_ASCLU</name>
<dbReference type="Proteomes" id="UP000036681">
    <property type="component" value="Unplaced"/>
</dbReference>
<evidence type="ECO:0000313" key="3">
    <source>
        <dbReference type="WBParaSite" id="ALUE_0000022101-mRNA-1"/>
    </source>
</evidence>
<sequence length="79" mass="9133">MRTKKSEVATSPFSEEFPAPSHAHHIVDSNRDDSCRRVHVNGADMSNIFRAYRGRLNLCYWKTEDNQKGVFLLLSFSLF</sequence>
<accession>A0A0M3HFC6</accession>
<dbReference type="WBParaSite" id="ALUE_0000022101-mRNA-1">
    <property type="protein sequence ID" value="ALUE_0000022101-mRNA-1"/>
    <property type="gene ID" value="ALUE_0000022101"/>
</dbReference>
<keyword evidence="2" id="KW-1185">Reference proteome</keyword>
<dbReference type="AlphaFoldDB" id="A0A0M3HFC6"/>
<evidence type="ECO:0000256" key="1">
    <source>
        <dbReference type="SAM" id="MobiDB-lite"/>
    </source>
</evidence>
<organism evidence="2 3">
    <name type="scientific">Ascaris lumbricoides</name>
    <name type="common">Giant roundworm</name>
    <dbReference type="NCBI Taxonomy" id="6252"/>
    <lineage>
        <taxon>Eukaryota</taxon>
        <taxon>Metazoa</taxon>
        <taxon>Ecdysozoa</taxon>
        <taxon>Nematoda</taxon>
        <taxon>Chromadorea</taxon>
        <taxon>Rhabditida</taxon>
        <taxon>Spirurina</taxon>
        <taxon>Ascaridomorpha</taxon>
        <taxon>Ascaridoidea</taxon>
        <taxon>Ascarididae</taxon>
        <taxon>Ascaris</taxon>
    </lineage>
</organism>
<feature type="region of interest" description="Disordered" evidence="1">
    <location>
        <begin position="1"/>
        <end position="25"/>
    </location>
</feature>
<protein>
    <submittedName>
        <fullName evidence="3">Uncharacterized protein</fullName>
    </submittedName>
</protein>